<evidence type="ECO:0000313" key="2">
    <source>
        <dbReference type="Proteomes" id="UP001433508"/>
    </source>
</evidence>
<dbReference type="Proteomes" id="UP001433508">
    <property type="component" value="Unassembled WGS sequence"/>
</dbReference>
<sequence length="560" mass="63673">MKIAIAVAALISSSIVVDKLICPLPYRPKSLILIGLCLAYFVAKLLYFAWIYPYCVSPVRHLPAPSQKPHWLLGHFKCLSNNPDLSILQDWVEEHGEDTPFIRAFALFNSERVIPVSEQALQEVLQTKSYSFIKPPFLTRSLVSVLGNGILFAEGDVHRHQRKLLMPAFKTSHVNRLVPIFLEESSRLQKLLEAKINGGDGIAKHQAEVEVTSLISSLTLDIIYRAGMGVTFNALEDPENELAVACQRVFNPGEHGTGLFFVLQVMIPWFKYLPFPKNRDIWRARLTIAKFARDIAEGRLAKFMAANGRDMDRELEGSFVGQKKDANILSVMLDEGDGQWTVDGIVDQLRTFLIAGHETTSVSTALALYLLAKHQDIQTRLRRELRTKFVGGYDTIKSYDDVESLKYLHNVVQEVLRFYPPVPETHRVPLEDIYICGQLIPKGTVIQIITPVANKGRRFWGEDARQFNPDRWDETQGHRAMSFLTFLQGPRSCIGKRFATFEMKCLLIALVGNFKFELKDGYQVQFRNRITFGIAGRLPLKVTHLEDWRRVDGDETDLKE</sequence>
<organism evidence="1 2">
    <name type="scientific">Lipomyces kononenkoae</name>
    <name type="common">Yeast</name>
    <dbReference type="NCBI Taxonomy" id="34357"/>
    <lineage>
        <taxon>Eukaryota</taxon>
        <taxon>Fungi</taxon>
        <taxon>Dikarya</taxon>
        <taxon>Ascomycota</taxon>
        <taxon>Saccharomycotina</taxon>
        <taxon>Lipomycetes</taxon>
        <taxon>Lipomycetales</taxon>
        <taxon>Lipomycetaceae</taxon>
        <taxon>Lipomyces</taxon>
    </lineage>
</organism>
<proteinExistence type="predicted"/>
<name>A0ACC3T7P4_LIPKO</name>
<accession>A0ACC3T7P4</accession>
<evidence type="ECO:0000313" key="1">
    <source>
        <dbReference type="EMBL" id="KAK9239958.1"/>
    </source>
</evidence>
<keyword evidence="2" id="KW-1185">Reference proteome</keyword>
<protein>
    <submittedName>
        <fullName evidence="1">Cytochrome P450</fullName>
    </submittedName>
</protein>
<gene>
    <name evidence="1" type="ORF">V1525DRAFT_337976</name>
</gene>
<reference evidence="2" key="1">
    <citation type="journal article" date="2024" name="Front. Bioeng. Biotechnol.">
        <title>Genome-scale model development and genomic sequencing of the oleaginous clade Lipomyces.</title>
        <authorList>
            <person name="Czajka J.J."/>
            <person name="Han Y."/>
            <person name="Kim J."/>
            <person name="Mondo S.J."/>
            <person name="Hofstad B.A."/>
            <person name="Robles A."/>
            <person name="Haridas S."/>
            <person name="Riley R."/>
            <person name="LaButti K."/>
            <person name="Pangilinan J."/>
            <person name="Andreopoulos W."/>
            <person name="Lipzen A."/>
            <person name="Yan J."/>
            <person name="Wang M."/>
            <person name="Ng V."/>
            <person name="Grigoriev I.V."/>
            <person name="Spatafora J.W."/>
            <person name="Magnuson J.K."/>
            <person name="Baker S.E."/>
            <person name="Pomraning K.R."/>
        </authorList>
    </citation>
    <scope>NUCLEOTIDE SEQUENCE [LARGE SCALE GENOMIC DNA]</scope>
    <source>
        <strain evidence="2">CBS 7786</strain>
    </source>
</reference>
<comment type="caution">
    <text evidence="1">The sequence shown here is derived from an EMBL/GenBank/DDBJ whole genome shotgun (WGS) entry which is preliminary data.</text>
</comment>
<dbReference type="EMBL" id="MU971342">
    <property type="protein sequence ID" value="KAK9239958.1"/>
    <property type="molecule type" value="Genomic_DNA"/>
</dbReference>